<evidence type="ECO:0000313" key="3">
    <source>
        <dbReference type="EMBL" id="QGY47055.1"/>
    </source>
</evidence>
<feature type="region of interest" description="Disordered" evidence="1">
    <location>
        <begin position="725"/>
        <end position="756"/>
    </location>
</feature>
<dbReference type="EMBL" id="CP046401">
    <property type="protein sequence ID" value="QGY47055.1"/>
    <property type="molecule type" value="Genomic_DNA"/>
</dbReference>
<accession>A0A6I6JV85</accession>
<reference evidence="3 4" key="1">
    <citation type="submission" date="2019-11" db="EMBL/GenBank/DDBJ databases">
        <authorList>
            <person name="Zheng R.K."/>
            <person name="Sun C.M."/>
        </authorList>
    </citation>
    <scope>NUCLEOTIDE SEQUENCE [LARGE SCALE GENOMIC DNA]</scope>
    <source>
        <strain evidence="3 4">WC007</strain>
    </source>
</reference>
<evidence type="ECO:0000256" key="1">
    <source>
        <dbReference type="SAM" id="MobiDB-lite"/>
    </source>
</evidence>
<keyword evidence="4" id="KW-1185">Reference proteome</keyword>
<dbReference type="AlphaFoldDB" id="A0A6I6JV85"/>
<dbReference type="Proteomes" id="UP000428260">
    <property type="component" value="Chromosome"/>
</dbReference>
<dbReference type="InterPro" id="IPR025295">
    <property type="entry name" value="eCIS_core_dom"/>
</dbReference>
<organism evidence="3 4">
    <name type="scientific">Maribellus comscasis</name>
    <dbReference type="NCBI Taxonomy" id="2681766"/>
    <lineage>
        <taxon>Bacteria</taxon>
        <taxon>Pseudomonadati</taxon>
        <taxon>Bacteroidota</taxon>
        <taxon>Bacteroidia</taxon>
        <taxon>Marinilabiliales</taxon>
        <taxon>Prolixibacteraceae</taxon>
        <taxon>Maribellus</taxon>
    </lineage>
</organism>
<proteinExistence type="predicted"/>
<evidence type="ECO:0000313" key="4">
    <source>
        <dbReference type="Proteomes" id="UP000428260"/>
    </source>
</evidence>
<gene>
    <name evidence="3" type="ORF">GM418_26345</name>
</gene>
<name>A0A6I6JV85_9BACT</name>
<evidence type="ECO:0000259" key="2">
    <source>
        <dbReference type="Pfam" id="PF13699"/>
    </source>
</evidence>
<dbReference type="KEGG" id="mcos:GM418_26345"/>
<feature type="domain" description="eCIS core" evidence="2">
    <location>
        <begin position="153"/>
        <end position="227"/>
    </location>
</feature>
<dbReference type="RefSeq" id="WP_158870549.1">
    <property type="nucleotide sequence ID" value="NZ_CP046401.1"/>
</dbReference>
<dbReference type="Pfam" id="PF13699">
    <property type="entry name" value="eCIS_core"/>
    <property type="match status" value="1"/>
</dbReference>
<protein>
    <submittedName>
        <fullName evidence="3">DUF4157 domain-containing protein</fullName>
    </submittedName>
</protein>
<sequence>MFKAESKNRGRTQINNPSLFQNRKRNVFFQPKMNVGTPGDRFEVEADKAAEHVTENKDTGIQPFFASSGNSSFNKASGLLNPSVQTAEQDPVLLQLEEEEDELQLCPDCSDEELQTKREGNTTLMFSAESSSQFVSKKTEDAINSEKGGGEKLDSTVRDKMENNIGANFSDVNIHTGAYSAELNKGLGAQAFTTGNDIFFNEGKYQPDSKSGQKLLAHELTHVVQQQPDRVQRSCSDNSCPFEELEGSVIQKQGDPATEAPQNTDPPLDVNDTLPTECGDIEQSGIIEIEDFLRSFHADVQDWESWRNQENWDNPAVSSTIPTIAPLLASFNAIYYTDFYCTDSMIYVIPFTHTEIQRLIMDGTGSVAGINNYELDLVNEWMRYDKNRVNELQDHFNLNPESDVEHHYTMNVIAAVGDSDDIAAVGAGLGGAVETPVGKIKLGCFLKVGVGGGYVVFRYSNNIGMTFEQGYLQINAGLSGECSISASIGPAVSTSFGNEELCSGSADPDPTPDWYGPKDFEGGTIEQSIGVSSGLGLTAGVDAAYLYLVIPGKNDLFFNTSGACLGLELGGHLNLPSINIIQGGGQFAVGGFEGNPGEVQEHEGECDTAELAQVNEQLVSRIVYFNTAGSDLHSGALAANNEAALAEIVGAISNNLDNPFLASISISVVGHASPIWRGAGTEERAAEENMSLAMERAQNTSFELYDGLNTYSDLLPPVSIYPSGVCEEGSPASEVDFDEESRGSEEGLAETGDPQNDWQRYRRADIMVYVSRVVDENITLVMDEVNPENNVCQ</sequence>